<name>A0A3D9DQ88_9FLAO</name>
<gene>
    <name evidence="2" type="ORF">DRF60_00255</name>
</gene>
<keyword evidence="3" id="KW-1185">Reference proteome</keyword>
<evidence type="ECO:0000313" key="2">
    <source>
        <dbReference type="EMBL" id="REC80184.1"/>
    </source>
</evidence>
<dbReference type="EMBL" id="QNUH01000001">
    <property type="protein sequence ID" value="REC80184.1"/>
    <property type="molecule type" value="Genomic_DNA"/>
</dbReference>
<proteinExistence type="predicted"/>
<dbReference type="Proteomes" id="UP000257030">
    <property type="component" value="Unassembled WGS sequence"/>
</dbReference>
<evidence type="ECO:0000313" key="3">
    <source>
        <dbReference type="Proteomes" id="UP000257030"/>
    </source>
</evidence>
<evidence type="ECO:0000256" key="1">
    <source>
        <dbReference type="SAM" id="SignalP"/>
    </source>
</evidence>
<reference evidence="2 3" key="1">
    <citation type="journal article" date="2010" name="Syst. Appl. Microbiol.">
        <title>Four new species of Chryseobacterium from the rhizosphere of coastal sand dune plants, Chryseobacterium elymi sp. nov., Chryseobacterium hagamense sp. nov., Chryseobacterium lathyri sp. nov. and Chryseobacterium rhizosphaerae sp. nov.</title>
        <authorList>
            <person name="Cho S.H."/>
            <person name="Lee K.S."/>
            <person name="Shin D.S."/>
            <person name="Han J.H."/>
            <person name="Park K.S."/>
            <person name="Lee C.H."/>
            <person name="Park K.H."/>
            <person name="Kim S.B."/>
        </authorList>
    </citation>
    <scope>NUCLEOTIDE SEQUENCE [LARGE SCALE GENOMIC DNA]</scope>
    <source>
        <strain evidence="2 3">KCTC 22547</strain>
    </source>
</reference>
<organism evidence="2 3">
    <name type="scientific">Chryseobacterium elymi</name>
    <dbReference type="NCBI Taxonomy" id="395936"/>
    <lineage>
        <taxon>Bacteria</taxon>
        <taxon>Pseudomonadati</taxon>
        <taxon>Bacteroidota</taxon>
        <taxon>Flavobacteriia</taxon>
        <taxon>Flavobacteriales</taxon>
        <taxon>Weeksellaceae</taxon>
        <taxon>Chryseobacterium group</taxon>
        <taxon>Chryseobacterium</taxon>
    </lineage>
</organism>
<dbReference type="RefSeq" id="WP_116010131.1">
    <property type="nucleotide sequence ID" value="NZ_QNUH01000001.1"/>
</dbReference>
<feature type="signal peptide" evidence="1">
    <location>
        <begin position="1"/>
        <end position="19"/>
    </location>
</feature>
<dbReference type="OrthoDB" id="978006at2"/>
<feature type="chain" id="PRO_5017731205" evidence="1">
    <location>
        <begin position="20"/>
        <end position="229"/>
    </location>
</feature>
<comment type="caution">
    <text evidence="2">The sequence shown here is derived from an EMBL/GenBank/DDBJ whole genome shotgun (WGS) entry which is preliminary data.</text>
</comment>
<protein>
    <submittedName>
        <fullName evidence="2">Uncharacterized protein</fullName>
    </submittedName>
</protein>
<accession>A0A3D9DQ88</accession>
<sequence length="229" mass="26589">MNKFKMVLLFVGFSLFSFAQNANISGNISTNNVQRLPFEERKLIGDTEVREGSPYLNGDDFKKVNIPGYSSNVPDLRYNAFSDEMEFLNGKDTYSANKENGQIIKFIDGKIYECLNYNLEGKDKFGYLVQLVHNPEKYSLYKREKVELLKGEKSPNGITKDRNDYYAKEKDIYIIRKNETFTKMAKNKKGFFSDLSLKSDEVEKFIKEKQINFKSEADLIKLVTYMNTL</sequence>
<dbReference type="AlphaFoldDB" id="A0A3D9DQ88"/>
<keyword evidence="1" id="KW-0732">Signal</keyword>